<sequence length="192" mass="21836">MSDIESDPDFITQHPNSLLEAWKKTPKIYLTWTSANFQDSRALRNFLKKIGEVFKAHFVSGEGWLSHSFGSDNELNSLGERDPLLAEHFASHRWGSQVARELQRYTPATVFVDQVLPQKMPENIQDVYSKLCAFCRDDCIPDFIKNENPILHSVMEHTSHFTSTLKKADRSLNKLGCTKCTAMSALYPGHCS</sequence>
<name>A0A6A4GHL6_9AGAR</name>
<dbReference type="Proteomes" id="UP000799118">
    <property type="component" value="Unassembled WGS sequence"/>
</dbReference>
<keyword evidence="2" id="KW-1185">Reference proteome</keyword>
<dbReference type="AlphaFoldDB" id="A0A6A4GHL6"/>
<gene>
    <name evidence="1" type="ORF">BT96DRAFT_950266</name>
</gene>
<organism evidence="1 2">
    <name type="scientific">Gymnopus androsaceus JB14</name>
    <dbReference type="NCBI Taxonomy" id="1447944"/>
    <lineage>
        <taxon>Eukaryota</taxon>
        <taxon>Fungi</taxon>
        <taxon>Dikarya</taxon>
        <taxon>Basidiomycota</taxon>
        <taxon>Agaricomycotina</taxon>
        <taxon>Agaricomycetes</taxon>
        <taxon>Agaricomycetidae</taxon>
        <taxon>Agaricales</taxon>
        <taxon>Marasmiineae</taxon>
        <taxon>Omphalotaceae</taxon>
        <taxon>Gymnopus</taxon>
    </lineage>
</organism>
<protein>
    <submittedName>
        <fullName evidence="1">Uncharacterized protein</fullName>
    </submittedName>
</protein>
<reference evidence="1" key="1">
    <citation type="journal article" date="2019" name="Environ. Microbiol.">
        <title>Fungal ecological strategies reflected in gene transcription - a case study of two litter decomposers.</title>
        <authorList>
            <person name="Barbi F."/>
            <person name="Kohler A."/>
            <person name="Barry K."/>
            <person name="Baskaran P."/>
            <person name="Daum C."/>
            <person name="Fauchery L."/>
            <person name="Ihrmark K."/>
            <person name="Kuo A."/>
            <person name="LaButti K."/>
            <person name="Lipzen A."/>
            <person name="Morin E."/>
            <person name="Grigoriev I.V."/>
            <person name="Henrissat B."/>
            <person name="Lindahl B."/>
            <person name="Martin F."/>
        </authorList>
    </citation>
    <scope>NUCLEOTIDE SEQUENCE</scope>
    <source>
        <strain evidence="1">JB14</strain>
    </source>
</reference>
<evidence type="ECO:0000313" key="2">
    <source>
        <dbReference type="Proteomes" id="UP000799118"/>
    </source>
</evidence>
<evidence type="ECO:0000313" key="1">
    <source>
        <dbReference type="EMBL" id="KAE9384854.1"/>
    </source>
</evidence>
<dbReference type="EMBL" id="ML770070">
    <property type="protein sequence ID" value="KAE9384854.1"/>
    <property type="molecule type" value="Genomic_DNA"/>
</dbReference>
<proteinExistence type="predicted"/>
<accession>A0A6A4GHL6</accession>